<protein>
    <recommendedName>
        <fullName evidence="5">Transmembrane protein</fullName>
    </recommendedName>
</protein>
<evidence type="ECO:0000256" key="2">
    <source>
        <dbReference type="SAM" id="Phobius"/>
    </source>
</evidence>
<proteinExistence type="predicted"/>
<dbReference type="RefSeq" id="WP_075358050.1">
    <property type="nucleotide sequence ID" value="NZ_MSRG01000023.1"/>
</dbReference>
<accession>A0A242MIH2</accession>
<keyword evidence="2" id="KW-1133">Transmembrane helix</keyword>
<feature type="compositionally biased region" description="Polar residues" evidence="1">
    <location>
        <begin position="128"/>
        <end position="147"/>
    </location>
</feature>
<reference evidence="3 4" key="1">
    <citation type="submission" date="2017-03" db="EMBL/GenBank/DDBJ databases">
        <title>Genome analysis of strain PAMC 26577.</title>
        <authorList>
            <person name="Oh H.-M."/>
            <person name="Yang J.-A."/>
        </authorList>
    </citation>
    <scope>NUCLEOTIDE SEQUENCE [LARGE SCALE GENOMIC DNA]</scope>
    <source>
        <strain evidence="3 4">PAMC 26577</strain>
    </source>
</reference>
<sequence>MTPERFRRLTEAYGAMPEHWPQAERADAQALVAGRDPEALAALADAGSLDLLLSAHTVAAPGNDLIRRIVEASPVGSSTRKPAWKKPEWWLSGAGFVGVGVAGIAAGVLVISLTTSLSGTAGGPPSLFDQTGESTVFNSSASDWSDQ</sequence>
<feature type="region of interest" description="Disordered" evidence="1">
    <location>
        <begin position="123"/>
        <end position="147"/>
    </location>
</feature>
<dbReference type="AlphaFoldDB" id="A0A242MIH2"/>
<organism evidence="3 4">
    <name type="scientific">Caballeronia sordidicola</name>
    <name type="common">Burkholderia sordidicola</name>
    <dbReference type="NCBI Taxonomy" id="196367"/>
    <lineage>
        <taxon>Bacteria</taxon>
        <taxon>Pseudomonadati</taxon>
        <taxon>Pseudomonadota</taxon>
        <taxon>Betaproteobacteria</taxon>
        <taxon>Burkholderiales</taxon>
        <taxon>Burkholderiaceae</taxon>
        <taxon>Caballeronia</taxon>
    </lineage>
</organism>
<name>A0A242MIH2_CABSO</name>
<dbReference type="EMBL" id="NBTZ01000106">
    <property type="protein sequence ID" value="OTP70540.1"/>
    <property type="molecule type" value="Genomic_DNA"/>
</dbReference>
<evidence type="ECO:0000313" key="3">
    <source>
        <dbReference type="EMBL" id="OTP70540.1"/>
    </source>
</evidence>
<comment type="caution">
    <text evidence="3">The sequence shown here is derived from an EMBL/GenBank/DDBJ whole genome shotgun (WGS) entry which is preliminary data.</text>
</comment>
<feature type="transmembrane region" description="Helical" evidence="2">
    <location>
        <begin position="89"/>
        <end position="111"/>
    </location>
</feature>
<dbReference type="Proteomes" id="UP000195221">
    <property type="component" value="Unassembled WGS sequence"/>
</dbReference>
<evidence type="ECO:0008006" key="5">
    <source>
        <dbReference type="Google" id="ProtNLM"/>
    </source>
</evidence>
<keyword evidence="2" id="KW-0472">Membrane</keyword>
<evidence type="ECO:0000256" key="1">
    <source>
        <dbReference type="SAM" id="MobiDB-lite"/>
    </source>
</evidence>
<keyword evidence="2" id="KW-0812">Transmembrane</keyword>
<gene>
    <name evidence="3" type="ORF">PAMC26577_26160</name>
</gene>
<evidence type="ECO:0000313" key="4">
    <source>
        <dbReference type="Proteomes" id="UP000195221"/>
    </source>
</evidence>